<evidence type="ECO:0000256" key="6">
    <source>
        <dbReference type="ARBA" id="ARBA00022490"/>
    </source>
</evidence>
<dbReference type="STRING" id="570156.AOG27_12095"/>
<gene>
    <name evidence="12" type="ORF">AOG27_12095</name>
</gene>
<feature type="region of interest" description="Disordered" evidence="10">
    <location>
        <begin position="1"/>
        <end position="73"/>
    </location>
</feature>
<evidence type="ECO:0000256" key="9">
    <source>
        <dbReference type="ARBA" id="ARBA00023225"/>
    </source>
</evidence>
<dbReference type="GO" id="GO:0044781">
    <property type="term" value="P:bacterial-type flagellum organization"/>
    <property type="evidence" value="ECO:0007669"/>
    <property type="project" value="UniProtKB-KW"/>
</dbReference>
<evidence type="ECO:0000256" key="10">
    <source>
        <dbReference type="SAM" id="MobiDB-lite"/>
    </source>
</evidence>
<dbReference type="OrthoDB" id="8480773at2"/>
<dbReference type="GO" id="GO:0003774">
    <property type="term" value="F:cytoskeletal motor activity"/>
    <property type="evidence" value="ECO:0007669"/>
    <property type="project" value="InterPro"/>
</dbReference>
<dbReference type="Pfam" id="PF02108">
    <property type="entry name" value="FliH"/>
    <property type="match status" value="1"/>
</dbReference>
<dbReference type="EMBL" id="LJTC01000007">
    <property type="protein sequence ID" value="KPM83374.1"/>
    <property type="molecule type" value="Genomic_DNA"/>
</dbReference>
<feature type="domain" description="Flagellar assembly protein FliH/Type III secretion system HrpE" evidence="11">
    <location>
        <begin position="135"/>
        <end position="261"/>
    </location>
</feature>
<keyword evidence="9" id="KW-1006">Bacterial flagellum protein export</keyword>
<evidence type="ECO:0000256" key="7">
    <source>
        <dbReference type="ARBA" id="ARBA00022795"/>
    </source>
</evidence>
<dbReference type="GO" id="GO:0005829">
    <property type="term" value="C:cytosol"/>
    <property type="evidence" value="ECO:0007669"/>
    <property type="project" value="TreeGrafter"/>
</dbReference>
<evidence type="ECO:0000256" key="8">
    <source>
        <dbReference type="ARBA" id="ARBA00022927"/>
    </source>
</evidence>
<evidence type="ECO:0000256" key="5">
    <source>
        <dbReference type="ARBA" id="ARBA00022448"/>
    </source>
</evidence>
<dbReference type="InterPro" id="IPR000563">
    <property type="entry name" value="Flag_FliH"/>
</dbReference>
<evidence type="ECO:0000313" key="13">
    <source>
        <dbReference type="Proteomes" id="UP000050378"/>
    </source>
</evidence>
<accession>A0A0P7E7A9</accession>
<dbReference type="NCBIfam" id="NF004270">
    <property type="entry name" value="PRK05687.2-1"/>
    <property type="match status" value="1"/>
</dbReference>
<evidence type="ECO:0000313" key="12">
    <source>
        <dbReference type="EMBL" id="KPM83374.1"/>
    </source>
</evidence>
<comment type="subcellular location">
    <subcellularLocation>
        <location evidence="2">Cytoplasm</location>
    </subcellularLocation>
</comment>
<dbReference type="PRINTS" id="PR01003">
    <property type="entry name" value="FLGFLIH"/>
</dbReference>
<keyword evidence="12" id="KW-0282">Flagellum</keyword>
<keyword evidence="12" id="KW-0969">Cilium</keyword>
<evidence type="ECO:0000256" key="2">
    <source>
        <dbReference type="ARBA" id="ARBA00004496"/>
    </source>
</evidence>
<evidence type="ECO:0000256" key="4">
    <source>
        <dbReference type="ARBA" id="ARBA00016507"/>
    </source>
</evidence>
<keyword evidence="7" id="KW-1005">Bacterial flagellum biogenesis</keyword>
<dbReference type="PATRIC" id="fig|570156.3.peg.3506"/>
<reference evidence="12 13" key="1">
    <citation type="submission" date="2015-09" db="EMBL/GenBank/DDBJ databases">
        <title>Draft Genome Sequence of Pseudoalteromonas lipolytica UCD-48B.</title>
        <authorList>
            <person name="Krusor M."/>
            <person name="Coil D.A."/>
            <person name="Lang J.M."/>
            <person name="Eisen J.A."/>
            <person name="Alexiev A."/>
        </authorList>
    </citation>
    <scope>NUCLEOTIDE SEQUENCE [LARGE SCALE GENOMIC DNA]</scope>
    <source>
        <strain evidence="12 13">UCD-48B</strain>
    </source>
</reference>
<comment type="caution">
    <text evidence="12">The sequence shown here is derived from an EMBL/GenBank/DDBJ whole genome shotgun (WGS) entry which is preliminary data.</text>
</comment>
<dbReference type="RefSeq" id="WP_054553273.1">
    <property type="nucleotide sequence ID" value="NZ_LJTC01000007.1"/>
</dbReference>
<dbReference type="GO" id="GO:0071973">
    <property type="term" value="P:bacterial-type flagellum-dependent cell motility"/>
    <property type="evidence" value="ECO:0007669"/>
    <property type="project" value="InterPro"/>
</dbReference>
<keyword evidence="12" id="KW-0966">Cell projection</keyword>
<dbReference type="PANTHER" id="PTHR34982:SF1">
    <property type="entry name" value="FLAGELLAR ASSEMBLY PROTEIN FLIH"/>
    <property type="match status" value="1"/>
</dbReference>
<name>A0A0P7E7A9_9GAMM</name>
<dbReference type="GO" id="GO:0009288">
    <property type="term" value="C:bacterial-type flagellum"/>
    <property type="evidence" value="ECO:0007669"/>
    <property type="project" value="InterPro"/>
</dbReference>
<evidence type="ECO:0000259" key="11">
    <source>
        <dbReference type="Pfam" id="PF02108"/>
    </source>
</evidence>
<comment type="similarity">
    <text evidence="3">Belongs to the FliH family.</text>
</comment>
<dbReference type="InterPro" id="IPR018035">
    <property type="entry name" value="Flagellar_FliH/T3SS_HrpE"/>
</dbReference>
<proteinExistence type="inferred from homology"/>
<evidence type="ECO:0000256" key="3">
    <source>
        <dbReference type="ARBA" id="ARBA00006602"/>
    </source>
</evidence>
<sequence>MSKSSFHTGRPVHASEAADELLENWPIPEVTQDTTKLAGRSTAYGTPLADLYRKEQQKQQAEEQPEEPEIPSLTMAELEKIRQDAYEEGLKQGHEQGYIDGFEKGAHEGKEAGFKEGVELGKEQGQEEIKPILEEQLTNLRSLLDSLSQPLSKVDESAEKQLVQLAVMLTEVLVYQEIKTSPEVILHALKQAIDALGEEQVKVRIHLHPDDIALITESYGEQTIADNHWQLVAEPTLERGGCEIKTPQSSLDMTIKTRVKETLENFLHSSGI</sequence>
<keyword evidence="5" id="KW-0813">Transport</keyword>
<organism evidence="12 13">
    <name type="scientific">Pseudoalteromonas lipolytica</name>
    <dbReference type="NCBI Taxonomy" id="570156"/>
    <lineage>
        <taxon>Bacteria</taxon>
        <taxon>Pseudomonadati</taxon>
        <taxon>Pseudomonadota</taxon>
        <taxon>Gammaproteobacteria</taxon>
        <taxon>Alteromonadales</taxon>
        <taxon>Pseudoalteromonadaceae</taxon>
        <taxon>Pseudoalteromonas</taxon>
    </lineage>
</organism>
<dbReference type="Proteomes" id="UP000050378">
    <property type="component" value="Unassembled WGS sequence"/>
</dbReference>
<dbReference type="PANTHER" id="PTHR34982">
    <property type="entry name" value="YOP PROTEINS TRANSLOCATION PROTEIN L"/>
    <property type="match status" value="1"/>
</dbReference>
<comment type="function">
    <text evidence="1">Needed for flagellar regrowth and assembly.</text>
</comment>
<protein>
    <recommendedName>
        <fullName evidence="4">Flagellar assembly protein FliH</fullName>
    </recommendedName>
</protein>
<feature type="compositionally biased region" description="Basic and acidic residues" evidence="10">
    <location>
        <begin position="51"/>
        <end position="61"/>
    </location>
</feature>
<dbReference type="GO" id="GO:0015031">
    <property type="term" value="P:protein transport"/>
    <property type="evidence" value="ECO:0007669"/>
    <property type="project" value="UniProtKB-KW"/>
</dbReference>
<evidence type="ECO:0000256" key="1">
    <source>
        <dbReference type="ARBA" id="ARBA00003041"/>
    </source>
</evidence>
<dbReference type="AlphaFoldDB" id="A0A0P7E7A9"/>
<keyword evidence="6" id="KW-0963">Cytoplasm</keyword>
<dbReference type="InterPro" id="IPR051472">
    <property type="entry name" value="T3SS_Stator/FliH"/>
</dbReference>
<keyword evidence="8" id="KW-0653">Protein transport</keyword>